<feature type="transmembrane region" description="Helical" evidence="2">
    <location>
        <begin position="201"/>
        <end position="224"/>
    </location>
</feature>
<dbReference type="OrthoDB" id="2285269at2759"/>
<keyword evidence="2" id="KW-1133">Transmembrane helix</keyword>
<dbReference type="InterPro" id="IPR052982">
    <property type="entry name" value="SRP1/TIP1-like"/>
</dbReference>
<keyword evidence="3" id="KW-0732">Signal</keyword>
<organism evidence="4 5">
    <name type="scientific">Circinella minor</name>
    <dbReference type="NCBI Taxonomy" id="1195481"/>
    <lineage>
        <taxon>Eukaryota</taxon>
        <taxon>Fungi</taxon>
        <taxon>Fungi incertae sedis</taxon>
        <taxon>Mucoromycota</taxon>
        <taxon>Mucoromycotina</taxon>
        <taxon>Mucoromycetes</taxon>
        <taxon>Mucorales</taxon>
        <taxon>Lichtheimiaceae</taxon>
        <taxon>Circinella</taxon>
    </lineage>
</organism>
<evidence type="ECO:0008006" key="6">
    <source>
        <dbReference type="Google" id="ProtNLM"/>
    </source>
</evidence>
<feature type="compositionally biased region" description="Low complexity" evidence="1">
    <location>
        <begin position="140"/>
        <end position="179"/>
    </location>
</feature>
<gene>
    <name evidence="4" type="ORF">INT45_010365</name>
</gene>
<accession>A0A8H7SCJ3</accession>
<feature type="signal peptide" evidence="3">
    <location>
        <begin position="1"/>
        <end position="23"/>
    </location>
</feature>
<evidence type="ECO:0000313" key="5">
    <source>
        <dbReference type="Proteomes" id="UP000646827"/>
    </source>
</evidence>
<keyword evidence="5" id="KW-1185">Reference proteome</keyword>
<dbReference type="EMBL" id="JAEPRB010000027">
    <property type="protein sequence ID" value="KAG2225538.1"/>
    <property type="molecule type" value="Genomic_DNA"/>
</dbReference>
<protein>
    <recommendedName>
        <fullName evidence="6">Mid2 domain-containing protein</fullName>
    </recommendedName>
</protein>
<comment type="caution">
    <text evidence="4">The sequence shown here is derived from an EMBL/GenBank/DDBJ whole genome shotgun (WGS) entry which is preliminary data.</text>
</comment>
<name>A0A8H7SCJ3_9FUNG</name>
<evidence type="ECO:0000256" key="1">
    <source>
        <dbReference type="SAM" id="MobiDB-lite"/>
    </source>
</evidence>
<evidence type="ECO:0000256" key="2">
    <source>
        <dbReference type="SAM" id="Phobius"/>
    </source>
</evidence>
<dbReference type="PANTHER" id="PTHR40633">
    <property type="entry name" value="MATRIX PROTEIN, PUTATIVE (AFU_ORTHOLOGUE AFUA_8G05410)-RELATED"/>
    <property type="match status" value="1"/>
</dbReference>
<feature type="chain" id="PRO_5034163007" description="Mid2 domain-containing protein" evidence="3">
    <location>
        <begin position="24"/>
        <end position="373"/>
    </location>
</feature>
<feature type="compositionally biased region" description="Polar residues" evidence="1">
    <location>
        <begin position="352"/>
        <end position="365"/>
    </location>
</feature>
<dbReference type="AlphaFoldDB" id="A0A8H7SCJ3"/>
<keyword evidence="2" id="KW-0812">Transmembrane</keyword>
<feature type="region of interest" description="Disordered" evidence="1">
    <location>
        <begin position="352"/>
        <end position="373"/>
    </location>
</feature>
<evidence type="ECO:0000313" key="4">
    <source>
        <dbReference type="EMBL" id="KAG2225538.1"/>
    </source>
</evidence>
<dbReference type="Proteomes" id="UP000646827">
    <property type="component" value="Unassembled WGS sequence"/>
</dbReference>
<evidence type="ECO:0000256" key="3">
    <source>
        <dbReference type="SAM" id="SignalP"/>
    </source>
</evidence>
<proteinExistence type="predicted"/>
<dbReference type="PANTHER" id="PTHR40633:SF1">
    <property type="entry name" value="GPI ANCHORED SERINE-THREONINE RICH PROTEIN (AFU_ORTHOLOGUE AFUA_1G03630)"/>
    <property type="match status" value="1"/>
</dbReference>
<reference evidence="4 5" key="1">
    <citation type="submission" date="2020-12" db="EMBL/GenBank/DDBJ databases">
        <title>Metabolic potential, ecology and presence of endohyphal bacteria is reflected in genomic diversity of Mucoromycotina.</title>
        <authorList>
            <person name="Muszewska A."/>
            <person name="Okrasinska A."/>
            <person name="Steczkiewicz K."/>
            <person name="Drgas O."/>
            <person name="Orlowska M."/>
            <person name="Perlinska-Lenart U."/>
            <person name="Aleksandrzak-Piekarczyk T."/>
            <person name="Szatraj K."/>
            <person name="Zielenkiewicz U."/>
            <person name="Pilsyk S."/>
            <person name="Malc E."/>
            <person name="Mieczkowski P."/>
            <person name="Kruszewska J.S."/>
            <person name="Biernat P."/>
            <person name="Pawlowska J."/>
        </authorList>
    </citation>
    <scope>NUCLEOTIDE SEQUENCE [LARGE SCALE GENOMIC DNA]</scope>
    <source>
        <strain evidence="4 5">CBS 142.35</strain>
    </source>
</reference>
<feature type="region of interest" description="Disordered" evidence="1">
    <location>
        <begin position="140"/>
        <end position="195"/>
    </location>
</feature>
<keyword evidence="2" id="KW-0472">Membrane</keyword>
<sequence>MRIISSVTTTASLLLLLPSVVLSLKIQRPLPHTLQSAGLDIPLSWTVDPGESITSLKVMLAQPENTIVATLAENVDATKGSPGIKIPKETVNGEYYIVLEGNNTPPTRATQGPFTVIFGSSSSSAGPSSSASASASSSASASASASSSGSITSGSRSASSSSSASKTSSDNESSSTSTSDEAQESTDETAGSNNSLESGQIAGIVVGVVGAGLVAGLAAFFVFVRRRKRNNNNDTGKGADEVDYYNNESNSNAYVIDAPQPRYGPPPPTTGYRNMNEPYNEPYNTMGAGVAPYNEQQQYNNVMSSGAAPYNDQQQYNMSANAAAVAGVTPYSEPYNNMSKTYQPSEAVATAGSYTMSPSTPTTVISDKPHSAV</sequence>